<dbReference type="AlphaFoldDB" id="A6P1M6"/>
<evidence type="ECO:0000313" key="3">
    <source>
        <dbReference type="Proteomes" id="UP000003639"/>
    </source>
</evidence>
<name>A6P1M6_9FIRM</name>
<proteinExistence type="predicted"/>
<dbReference type="EMBL" id="AAXG02000047">
    <property type="protein sequence ID" value="EDM97918.1"/>
    <property type="molecule type" value="Genomic_DNA"/>
</dbReference>
<accession>A6P1M6</accession>
<gene>
    <name evidence="2" type="ORF">BACCAP_04393</name>
</gene>
<keyword evidence="1" id="KW-0812">Transmembrane</keyword>
<sequence>MRLFCSSFYFFNLLTFYSYIFHFSSNYTRKLYFCRLRTNLCGL</sequence>
<evidence type="ECO:0000256" key="1">
    <source>
        <dbReference type="SAM" id="Phobius"/>
    </source>
</evidence>
<protein>
    <submittedName>
        <fullName evidence="2">Uncharacterized protein</fullName>
    </submittedName>
</protein>
<keyword evidence="1" id="KW-1133">Transmembrane helix</keyword>
<organism evidence="2 3">
    <name type="scientific">Pseudoflavonifractor capillosus ATCC 29799</name>
    <dbReference type="NCBI Taxonomy" id="411467"/>
    <lineage>
        <taxon>Bacteria</taxon>
        <taxon>Bacillati</taxon>
        <taxon>Bacillota</taxon>
        <taxon>Clostridia</taxon>
        <taxon>Eubacteriales</taxon>
        <taxon>Oscillospiraceae</taxon>
        <taxon>Pseudoflavonifractor</taxon>
    </lineage>
</organism>
<reference evidence="2 3" key="1">
    <citation type="submission" date="2007-04" db="EMBL/GenBank/DDBJ databases">
        <authorList>
            <person name="Fulton L."/>
            <person name="Clifton S."/>
            <person name="Fulton B."/>
            <person name="Xu J."/>
            <person name="Minx P."/>
            <person name="Pepin K.H."/>
            <person name="Johnson M."/>
            <person name="Thiruvilangam P."/>
            <person name="Bhonagiri V."/>
            <person name="Nash W.E."/>
            <person name="Mardis E.R."/>
            <person name="Wilson R.K."/>
        </authorList>
    </citation>
    <scope>NUCLEOTIDE SEQUENCE [LARGE SCALE GENOMIC DNA]</scope>
    <source>
        <strain evidence="2 3">ATCC 29799</strain>
    </source>
</reference>
<comment type="caution">
    <text evidence="2">The sequence shown here is derived from an EMBL/GenBank/DDBJ whole genome shotgun (WGS) entry which is preliminary data.</text>
</comment>
<evidence type="ECO:0000313" key="2">
    <source>
        <dbReference type="EMBL" id="EDM97918.1"/>
    </source>
</evidence>
<reference evidence="2 3" key="2">
    <citation type="submission" date="2007-06" db="EMBL/GenBank/DDBJ databases">
        <title>Draft genome sequence of Pseudoflavonifractor capillosus ATCC 29799.</title>
        <authorList>
            <person name="Sudarsanam P."/>
            <person name="Ley R."/>
            <person name="Guruge J."/>
            <person name="Turnbaugh P.J."/>
            <person name="Mahowald M."/>
            <person name="Liep D."/>
            <person name="Gordon J."/>
        </authorList>
    </citation>
    <scope>NUCLEOTIDE SEQUENCE [LARGE SCALE GENOMIC DNA]</scope>
    <source>
        <strain evidence="2 3">ATCC 29799</strain>
    </source>
</reference>
<dbReference type="Proteomes" id="UP000003639">
    <property type="component" value="Unassembled WGS sequence"/>
</dbReference>
<feature type="transmembrane region" description="Helical" evidence="1">
    <location>
        <begin position="6"/>
        <end position="27"/>
    </location>
</feature>
<dbReference type="STRING" id="411467.BACCAP_04393"/>
<keyword evidence="1" id="KW-0472">Membrane</keyword>
<keyword evidence="3" id="KW-1185">Reference proteome</keyword>